<dbReference type="Proteomes" id="UP001269081">
    <property type="component" value="Unassembled WGS sequence"/>
</dbReference>
<comment type="caution">
    <text evidence="1">The sequence shown here is derived from an EMBL/GenBank/DDBJ whole genome shotgun (WGS) entry which is preliminary data.</text>
</comment>
<evidence type="ECO:0000313" key="1">
    <source>
        <dbReference type="EMBL" id="MDR7210500.1"/>
    </source>
</evidence>
<keyword evidence="2" id="KW-1185">Reference proteome</keyword>
<accession>A0ABU1Y8C7</accession>
<evidence type="ECO:0000313" key="2">
    <source>
        <dbReference type="Proteomes" id="UP001269081"/>
    </source>
</evidence>
<name>A0ABU1Y8C7_9FLAO</name>
<proteinExistence type="predicted"/>
<reference evidence="1 2" key="1">
    <citation type="submission" date="2023-07" db="EMBL/GenBank/DDBJ databases">
        <title>Sorghum-associated microbial communities from plants grown in Nebraska, USA.</title>
        <authorList>
            <person name="Schachtman D."/>
        </authorList>
    </citation>
    <scope>NUCLEOTIDE SEQUENCE [LARGE SCALE GENOMIC DNA]</scope>
    <source>
        <strain evidence="1 2">4129</strain>
    </source>
</reference>
<gene>
    <name evidence="1" type="ORF">J2W48_002441</name>
</gene>
<sequence>MTFIEMIVFTSKNLLKLKKRVVYFNSKLTHKSLFFREIYLLTKKLS</sequence>
<protein>
    <submittedName>
        <fullName evidence="1">Uncharacterized protein</fullName>
    </submittedName>
</protein>
<dbReference type="EMBL" id="JAVDWQ010000007">
    <property type="protein sequence ID" value="MDR7210500.1"/>
    <property type="molecule type" value="Genomic_DNA"/>
</dbReference>
<organism evidence="1 2">
    <name type="scientific">Flavobacterium piscis</name>
    <dbReference type="NCBI Taxonomy" id="1114874"/>
    <lineage>
        <taxon>Bacteria</taxon>
        <taxon>Pseudomonadati</taxon>
        <taxon>Bacteroidota</taxon>
        <taxon>Flavobacteriia</taxon>
        <taxon>Flavobacteriales</taxon>
        <taxon>Flavobacteriaceae</taxon>
        <taxon>Flavobacterium</taxon>
    </lineage>
</organism>